<dbReference type="SMART" id="SM00473">
    <property type="entry name" value="PAN_AP"/>
    <property type="match status" value="1"/>
</dbReference>
<dbReference type="SUPFAM" id="SSF56112">
    <property type="entry name" value="Protein kinase-like (PK-like)"/>
    <property type="match status" value="1"/>
</dbReference>
<keyword evidence="7" id="KW-0430">Lectin</keyword>
<keyword evidence="6" id="KW-0732">Signal</keyword>
<dbReference type="SMART" id="SM00108">
    <property type="entry name" value="B_lectin"/>
    <property type="match status" value="1"/>
</dbReference>
<evidence type="ECO:0000313" key="28">
    <source>
        <dbReference type="Proteomes" id="UP001152561"/>
    </source>
</evidence>
<dbReference type="CDD" id="cd00054">
    <property type="entry name" value="EGF_CA"/>
    <property type="match status" value="1"/>
</dbReference>
<feature type="domain" description="Apple" evidence="26">
    <location>
        <begin position="403"/>
        <end position="483"/>
    </location>
</feature>
<dbReference type="InterPro" id="IPR024171">
    <property type="entry name" value="SRK-like_kinase"/>
</dbReference>
<dbReference type="InterPro" id="IPR000719">
    <property type="entry name" value="Prot_kinase_dom"/>
</dbReference>
<dbReference type="FunFam" id="1.10.510.10:FF:000846">
    <property type="entry name" value="G-type lectin S-receptor-like serine/threonine-protein kinase SD3-1"/>
    <property type="match status" value="1"/>
</dbReference>
<evidence type="ECO:0000256" key="20">
    <source>
        <dbReference type="PROSITE-ProRule" id="PRU00076"/>
    </source>
</evidence>
<evidence type="ECO:0000256" key="16">
    <source>
        <dbReference type="ARBA" id="ARBA00023180"/>
    </source>
</evidence>
<evidence type="ECO:0000259" key="25">
    <source>
        <dbReference type="PROSITE" id="PS50927"/>
    </source>
</evidence>
<keyword evidence="3 19" id="KW-0723">Serine/threonine-protein kinase</keyword>
<evidence type="ECO:0000256" key="21">
    <source>
        <dbReference type="SAM" id="MobiDB-lite"/>
    </source>
</evidence>
<evidence type="ECO:0000256" key="1">
    <source>
        <dbReference type="ARBA" id="ARBA00004251"/>
    </source>
</evidence>
<evidence type="ECO:0000256" key="7">
    <source>
        <dbReference type="ARBA" id="ARBA00022734"/>
    </source>
</evidence>
<feature type="transmembrane region" description="Helical" evidence="22">
    <location>
        <begin position="512"/>
        <end position="532"/>
    </location>
</feature>
<evidence type="ECO:0000256" key="11">
    <source>
        <dbReference type="ARBA" id="ARBA00022840"/>
    </source>
</evidence>
<comment type="caution">
    <text evidence="20">Lacks conserved residue(s) required for the propagation of feature annotation.</text>
</comment>
<evidence type="ECO:0000256" key="6">
    <source>
        <dbReference type="ARBA" id="ARBA00022729"/>
    </source>
</evidence>
<evidence type="ECO:0000259" key="26">
    <source>
        <dbReference type="PROSITE" id="PS50948"/>
    </source>
</evidence>
<keyword evidence="10 19" id="KW-0418">Kinase</keyword>
<dbReference type="PROSITE" id="PS50948">
    <property type="entry name" value="PAN"/>
    <property type="match status" value="1"/>
</dbReference>
<dbReference type="FunFam" id="2.90.10.10:FF:000016">
    <property type="entry name" value="G-type lectin S-receptor-like serine/threonine-protein kinase"/>
    <property type="match status" value="1"/>
</dbReference>
<dbReference type="EC" id="2.7.11.1" evidence="19"/>
<keyword evidence="13 22" id="KW-0472">Membrane</keyword>
<evidence type="ECO:0000256" key="8">
    <source>
        <dbReference type="ARBA" id="ARBA00022737"/>
    </source>
</evidence>
<keyword evidence="5 22" id="KW-0812">Transmembrane</keyword>
<evidence type="ECO:0000256" key="9">
    <source>
        <dbReference type="ARBA" id="ARBA00022741"/>
    </source>
</evidence>
<dbReference type="Pfam" id="PF00024">
    <property type="entry name" value="PAN_1"/>
    <property type="match status" value="1"/>
</dbReference>
<sequence>MKKTTKTLTLAKIIYNVRHISFPSLLKIFRYICWYLFLRRGSTGNNLSTSLKGNKEAFCCFKKVYAEAGTSFHLLPQVVTDMDRGDGIANLLLSVSIGFLLFSVVSSQIPLGSKLTVEENNYWFSSNRDYAIGFLNFSDQYSFGVRFNGINIPRSEQTAVWTAGWNVKVSSKAYFKLSQSGEMILFDPAKGKTVWESNTGNASVESAVLLNNGNFVLINRNKSAVWQSFESPSDTMLSGQSLSVGQSLRASSRGSLTSYYSLHMNVSGEMQLRWESSVIYWTVGGPQSADRAILGSDGILRLLDQRSQVVWSVYSEDHNDSEVKFRFLRLDSDGNLRIYSWENNATSWRTVWQAIINQCDVFATCANNGICILNASDSYVCQCPFRSTRDSNSECLIPYKPSCESGSSMIRYDHMYLYGIYPPNKTVVQTSLQQCRSLCQKDPSCQAASFVNNGTAQCHMMNSHYVGGKSDPSLGSVTFVKTCSDPIAVLPAPVPATRKVSQKICVSCLLEVAAASIVVFVMFQFGIGVYLFRRRKHMMQKSASPHLVPNATGCIMFSYSRIKDLTDNFKQQIGQNVFKGVLPDNRLVAVKDLNASIEERKFRTAVLKIGSIYHKNLLRLDGYCCESGRRLLVFELAKYGSVDKCLEEPRMCKRLTWRKRIDICLSVARAISYLHTGCREFVSHGNLKCENVFLDDELEAKVSEFGLRTIQDEASSSGGLAETDVRDFGKMMVVLITGHRDADEACSWAYEKWMKAEREMAMDERIEGDVDLEELERALRIAFWCLQGDERMRPSMGEVVKVLEGTLTVDPPPSRFAHNQQRPPEDESPSESYSELHNVECLVFPLWHAQSGIQDEHSCTASSETVTLNVYLACAINWHWSFY</sequence>
<keyword evidence="11 19" id="KW-0067">ATP-binding</keyword>
<dbReference type="EMBL" id="JAJAGQ010000004">
    <property type="protein sequence ID" value="KAJ8566009.1"/>
    <property type="molecule type" value="Genomic_DNA"/>
</dbReference>
<keyword evidence="8" id="KW-0677">Repeat</keyword>
<dbReference type="AlphaFoldDB" id="A0A9Q1MQQ5"/>
<feature type="domain" description="Bulb-type lectin" evidence="25">
    <location>
        <begin position="108"/>
        <end position="230"/>
    </location>
</feature>
<evidence type="ECO:0000256" key="14">
    <source>
        <dbReference type="ARBA" id="ARBA00023157"/>
    </source>
</evidence>
<dbReference type="Pfam" id="PF07714">
    <property type="entry name" value="PK_Tyr_Ser-Thr"/>
    <property type="match status" value="1"/>
</dbReference>
<comment type="caution">
    <text evidence="27">The sequence shown here is derived from an EMBL/GenBank/DDBJ whole genome shotgun (WGS) entry which is preliminary data.</text>
</comment>
<comment type="catalytic activity">
    <reaction evidence="17 19">
        <text>L-threonyl-[protein] + ATP = O-phospho-L-threonyl-[protein] + ADP + H(+)</text>
        <dbReference type="Rhea" id="RHEA:46608"/>
        <dbReference type="Rhea" id="RHEA-COMP:11060"/>
        <dbReference type="Rhea" id="RHEA-COMP:11605"/>
        <dbReference type="ChEBI" id="CHEBI:15378"/>
        <dbReference type="ChEBI" id="CHEBI:30013"/>
        <dbReference type="ChEBI" id="CHEBI:30616"/>
        <dbReference type="ChEBI" id="CHEBI:61977"/>
        <dbReference type="ChEBI" id="CHEBI:456216"/>
        <dbReference type="EC" id="2.7.11.1"/>
    </reaction>
</comment>
<dbReference type="Pfam" id="PF00954">
    <property type="entry name" value="S_locus_glycop"/>
    <property type="match status" value="1"/>
</dbReference>
<dbReference type="PROSITE" id="PS50927">
    <property type="entry name" value="BULB_LECTIN"/>
    <property type="match status" value="2"/>
</dbReference>
<dbReference type="Gene3D" id="2.90.10.10">
    <property type="entry name" value="Bulb-type lectin domain"/>
    <property type="match status" value="2"/>
</dbReference>
<dbReference type="OrthoDB" id="733107at2759"/>
<keyword evidence="14" id="KW-1015">Disulfide bond</keyword>
<dbReference type="CDD" id="cd00028">
    <property type="entry name" value="B_lectin"/>
    <property type="match status" value="1"/>
</dbReference>
<keyword evidence="28" id="KW-1185">Reference proteome</keyword>
<keyword evidence="2" id="KW-1003">Cell membrane</keyword>
<dbReference type="InterPro" id="IPR001245">
    <property type="entry name" value="Ser-Thr/Tyr_kinase_cat_dom"/>
</dbReference>
<dbReference type="GO" id="GO:0048544">
    <property type="term" value="P:recognition of pollen"/>
    <property type="evidence" value="ECO:0007669"/>
    <property type="project" value="InterPro"/>
</dbReference>
<evidence type="ECO:0000256" key="18">
    <source>
        <dbReference type="ARBA" id="ARBA00048679"/>
    </source>
</evidence>
<dbReference type="PROSITE" id="PS50011">
    <property type="entry name" value="PROTEIN_KINASE_DOM"/>
    <property type="match status" value="1"/>
</dbReference>
<evidence type="ECO:0000256" key="3">
    <source>
        <dbReference type="ARBA" id="ARBA00022527"/>
    </source>
</evidence>
<feature type="domain" description="EGF-like" evidence="24">
    <location>
        <begin position="355"/>
        <end position="394"/>
    </location>
</feature>
<keyword evidence="9 19" id="KW-0547">Nucleotide-binding</keyword>
<dbReference type="InterPro" id="IPR001480">
    <property type="entry name" value="Bulb-type_lectin_dom"/>
</dbReference>
<accession>A0A9Q1MQQ5</accession>
<dbReference type="PANTHER" id="PTHR47974">
    <property type="entry name" value="OS07G0415500 PROTEIN"/>
    <property type="match status" value="1"/>
</dbReference>
<evidence type="ECO:0000256" key="12">
    <source>
        <dbReference type="ARBA" id="ARBA00022989"/>
    </source>
</evidence>
<dbReference type="SUPFAM" id="SSF51110">
    <property type="entry name" value="alpha-D-mannose-specific plant lectins"/>
    <property type="match status" value="2"/>
</dbReference>
<comment type="catalytic activity">
    <reaction evidence="18 19">
        <text>L-seryl-[protein] + ATP = O-phospho-L-seryl-[protein] + ADP + H(+)</text>
        <dbReference type="Rhea" id="RHEA:17989"/>
        <dbReference type="Rhea" id="RHEA-COMP:9863"/>
        <dbReference type="Rhea" id="RHEA-COMP:11604"/>
        <dbReference type="ChEBI" id="CHEBI:15378"/>
        <dbReference type="ChEBI" id="CHEBI:29999"/>
        <dbReference type="ChEBI" id="CHEBI:30616"/>
        <dbReference type="ChEBI" id="CHEBI:83421"/>
        <dbReference type="ChEBI" id="CHEBI:456216"/>
        <dbReference type="EC" id="2.7.11.1"/>
    </reaction>
</comment>
<evidence type="ECO:0000256" key="4">
    <source>
        <dbReference type="ARBA" id="ARBA00022679"/>
    </source>
</evidence>
<dbReference type="Gene3D" id="3.50.4.10">
    <property type="entry name" value="Hepatocyte Growth Factor"/>
    <property type="match status" value="1"/>
</dbReference>
<name>A0A9Q1MQQ5_9SOLA</name>
<dbReference type="FunFam" id="3.30.200.20:FF:000798">
    <property type="entry name" value="G-type lectin S-receptor-like serine/threonine-protein kinase SD3-1"/>
    <property type="match status" value="1"/>
</dbReference>
<evidence type="ECO:0000256" key="5">
    <source>
        <dbReference type="ARBA" id="ARBA00022692"/>
    </source>
</evidence>
<feature type="domain" description="Protein kinase" evidence="23">
    <location>
        <begin position="559"/>
        <end position="807"/>
    </location>
</feature>
<dbReference type="InterPro" id="IPR011009">
    <property type="entry name" value="Kinase-like_dom_sf"/>
</dbReference>
<keyword evidence="12 22" id="KW-1133">Transmembrane helix</keyword>
<comment type="similarity">
    <text evidence="19">Belongs to the protein kinase superfamily. Ser/Thr protein kinase family.</text>
</comment>
<feature type="domain" description="Bulb-type lectin" evidence="25">
    <location>
        <begin position="233"/>
        <end position="351"/>
    </location>
</feature>
<evidence type="ECO:0000256" key="19">
    <source>
        <dbReference type="PIRNR" id="PIRNR000641"/>
    </source>
</evidence>
<dbReference type="GO" id="GO:0005886">
    <property type="term" value="C:plasma membrane"/>
    <property type="evidence" value="ECO:0007669"/>
    <property type="project" value="UniProtKB-SubCell"/>
</dbReference>
<evidence type="ECO:0000313" key="27">
    <source>
        <dbReference type="EMBL" id="KAJ8566009.1"/>
    </source>
</evidence>
<reference evidence="28" key="1">
    <citation type="journal article" date="2023" name="Proc. Natl. Acad. Sci. U.S.A.">
        <title>Genomic and structural basis for evolution of tropane alkaloid biosynthesis.</title>
        <authorList>
            <person name="Wanga Y.-J."/>
            <person name="Taina T."/>
            <person name="Yua J.-Y."/>
            <person name="Lia J."/>
            <person name="Xua B."/>
            <person name="Chenc J."/>
            <person name="D'Auriad J.C."/>
            <person name="Huanga J.-P."/>
            <person name="Huanga S.-X."/>
        </authorList>
    </citation>
    <scope>NUCLEOTIDE SEQUENCE [LARGE SCALE GENOMIC DNA]</scope>
    <source>
        <strain evidence="28">cv. KIB-2019</strain>
    </source>
</reference>
<dbReference type="PIRSF" id="PIRSF000641">
    <property type="entry name" value="SRK"/>
    <property type="match status" value="1"/>
</dbReference>
<organism evidence="27 28">
    <name type="scientific">Anisodus acutangulus</name>
    <dbReference type="NCBI Taxonomy" id="402998"/>
    <lineage>
        <taxon>Eukaryota</taxon>
        <taxon>Viridiplantae</taxon>
        <taxon>Streptophyta</taxon>
        <taxon>Embryophyta</taxon>
        <taxon>Tracheophyta</taxon>
        <taxon>Spermatophyta</taxon>
        <taxon>Magnoliopsida</taxon>
        <taxon>eudicotyledons</taxon>
        <taxon>Gunneridae</taxon>
        <taxon>Pentapetalae</taxon>
        <taxon>asterids</taxon>
        <taxon>lamiids</taxon>
        <taxon>Solanales</taxon>
        <taxon>Solanaceae</taxon>
        <taxon>Solanoideae</taxon>
        <taxon>Hyoscyameae</taxon>
        <taxon>Anisodus</taxon>
    </lineage>
</organism>
<comment type="subcellular location">
    <subcellularLocation>
        <location evidence="1">Cell membrane</location>
        <topology evidence="1">Single-pass type I membrane protein</topology>
    </subcellularLocation>
</comment>
<dbReference type="GO" id="GO:0004674">
    <property type="term" value="F:protein serine/threonine kinase activity"/>
    <property type="evidence" value="ECO:0007669"/>
    <property type="project" value="UniProtKB-KW"/>
</dbReference>
<evidence type="ECO:0000259" key="23">
    <source>
        <dbReference type="PROSITE" id="PS50011"/>
    </source>
</evidence>
<protein>
    <recommendedName>
        <fullName evidence="19">Receptor-like serine/threonine-protein kinase</fullName>
        <ecNumber evidence="19">2.7.11.1</ecNumber>
    </recommendedName>
</protein>
<dbReference type="GO" id="GO:0005524">
    <property type="term" value="F:ATP binding"/>
    <property type="evidence" value="ECO:0007669"/>
    <property type="project" value="UniProtKB-KW"/>
</dbReference>
<keyword evidence="16" id="KW-0325">Glycoprotein</keyword>
<dbReference type="PANTHER" id="PTHR47974:SF13">
    <property type="entry name" value="G-TYPE LECTIN S-RECEPTOR-LIKE SERINE_THREONINE-PROTEIN KINASE SD3-1"/>
    <property type="match status" value="1"/>
</dbReference>
<evidence type="ECO:0000256" key="15">
    <source>
        <dbReference type="ARBA" id="ARBA00023170"/>
    </source>
</evidence>
<dbReference type="InterPro" id="IPR000858">
    <property type="entry name" value="S_locus_glycoprot_dom"/>
</dbReference>
<dbReference type="Gene3D" id="1.10.510.10">
    <property type="entry name" value="Transferase(Phosphotransferase) domain 1"/>
    <property type="match status" value="2"/>
</dbReference>
<evidence type="ECO:0000256" key="13">
    <source>
        <dbReference type="ARBA" id="ARBA00023136"/>
    </source>
</evidence>
<dbReference type="Proteomes" id="UP001152561">
    <property type="component" value="Unassembled WGS sequence"/>
</dbReference>
<dbReference type="InterPro" id="IPR000742">
    <property type="entry name" value="EGF"/>
</dbReference>
<dbReference type="GO" id="GO:0030246">
    <property type="term" value="F:carbohydrate binding"/>
    <property type="evidence" value="ECO:0007669"/>
    <property type="project" value="UniProtKB-KW"/>
</dbReference>
<feature type="region of interest" description="Disordered" evidence="21">
    <location>
        <begin position="810"/>
        <end position="832"/>
    </location>
</feature>
<keyword evidence="15" id="KW-0675">Receptor</keyword>
<dbReference type="Gene3D" id="3.30.200.20">
    <property type="entry name" value="Phosphorylase Kinase, domain 1"/>
    <property type="match status" value="1"/>
</dbReference>
<evidence type="ECO:0000256" key="2">
    <source>
        <dbReference type="ARBA" id="ARBA00022475"/>
    </source>
</evidence>
<keyword evidence="4 19" id="KW-0808">Transferase</keyword>
<keyword evidence="20" id="KW-0245">EGF-like domain</keyword>
<feature type="transmembrane region" description="Helical" evidence="22">
    <location>
        <begin position="91"/>
        <end position="111"/>
    </location>
</feature>
<evidence type="ECO:0000256" key="17">
    <source>
        <dbReference type="ARBA" id="ARBA00047899"/>
    </source>
</evidence>
<evidence type="ECO:0000259" key="24">
    <source>
        <dbReference type="PROSITE" id="PS50026"/>
    </source>
</evidence>
<dbReference type="InterPro" id="IPR003609">
    <property type="entry name" value="Pan_app"/>
</dbReference>
<dbReference type="Pfam" id="PF01453">
    <property type="entry name" value="B_lectin"/>
    <property type="match status" value="1"/>
</dbReference>
<dbReference type="PROSITE" id="PS50026">
    <property type="entry name" value="EGF_3"/>
    <property type="match status" value="1"/>
</dbReference>
<evidence type="ECO:0000256" key="22">
    <source>
        <dbReference type="SAM" id="Phobius"/>
    </source>
</evidence>
<dbReference type="InterPro" id="IPR036426">
    <property type="entry name" value="Bulb-type_lectin_dom_sf"/>
</dbReference>
<evidence type="ECO:0000256" key="10">
    <source>
        <dbReference type="ARBA" id="ARBA00022777"/>
    </source>
</evidence>
<gene>
    <name evidence="27" type="ORF">K7X08_008585</name>
</gene>
<proteinExistence type="inferred from homology"/>